<dbReference type="RefSeq" id="WP_345317751.1">
    <property type="nucleotide sequence ID" value="NZ_BAABLF010000029.1"/>
</dbReference>
<dbReference type="InterPro" id="IPR058625">
    <property type="entry name" value="MdtA-like_BSH"/>
</dbReference>
<reference evidence="6" key="1">
    <citation type="journal article" date="2019" name="Int. J. Syst. Evol. Microbiol.">
        <title>The Global Catalogue of Microorganisms (GCM) 10K type strain sequencing project: providing services to taxonomists for standard genome sequencing and annotation.</title>
        <authorList>
            <consortium name="The Broad Institute Genomics Platform"/>
            <consortium name="The Broad Institute Genome Sequencing Center for Infectious Disease"/>
            <person name="Wu L."/>
            <person name="Ma J."/>
        </authorList>
    </citation>
    <scope>NUCLEOTIDE SEQUENCE [LARGE SCALE GENOMIC DNA]</scope>
    <source>
        <strain evidence="6">JCM 18720</strain>
    </source>
</reference>
<feature type="signal peptide" evidence="3">
    <location>
        <begin position="1"/>
        <end position="22"/>
    </location>
</feature>
<sequence length="325" mass="35974">MKKTLTLASLAFLILGALAAWAMFRAYQPQPQWLQGQIEARQYQISSKAAGRLVALHVRRGDQVEAGQELYRLDSPELEARFRQAQAGASAADAMRQEADSGARQQQIDAAYQDWQRALAAENLTQTTYERIQALFDEGVLARQKRDEAYAQWQAAQHQASAAEALYQMAQEGARSETKQAAQGQADAAQAQLAEVQAVLSDIQIRAPRAGEISQVLLHQGELVPQGFPVMTLTDLSDAWALFQVREDRLSEFAEGSELMLTVPALGETHPFTVAYTAVQGDFATWRATESGQEFDLRTFEVELRPSEPIEGLRAGMTVLYKAEE</sequence>
<dbReference type="Gene3D" id="1.10.287.470">
    <property type="entry name" value="Helix hairpin bin"/>
    <property type="match status" value="1"/>
</dbReference>
<organism evidence="5 6">
    <name type="scientific">Ferrimonas gelatinilytica</name>
    <dbReference type="NCBI Taxonomy" id="1255257"/>
    <lineage>
        <taxon>Bacteria</taxon>
        <taxon>Pseudomonadati</taxon>
        <taxon>Pseudomonadota</taxon>
        <taxon>Gammaproteobacteria</taxon>
        <taxon>Alteromonadales</taxon>
        <taxon>Ferrimonadaceae</taxon>
        <taxon>Ferrimonas</taxon>
    </lineage>
</organism>
<evidence type="ECO:0000256" key="1">
    <source>
        <dbReference type="ARBA" id="ARBA00009477"/>
    </source>
</evidence>
<evidence type="ECO:0000256" key="3">
    <source>
        <dbReference type="SAM" id="SignalP"/>
    </source>
</evidence>
<evidence type="ECO:0000313" key="6">
    <source>
        <dbReference type="Proteomes" id="UP001501600"/>
    </source>
</evidence>
<feature type="chain" id="PRO_5045117698" evidence="3">
    <location>
        <begin position="23"/>
        <end position="325"/>
    </location>
</feature>
<comment type="caution">
    <text evidence="5">The sequence shown here is derived from an EMBL/GenBank/DDBJ whole genome shotgun (WGS) entry which is preliminary data.</text>
</comment>
<name>A0ABP9SGG8_9GAMM</name>
<feature type="coiled-coil region" evidence="2">
    <location>
        <begin position="179"/>
        <end position="206"/>
    </location>
</feature>
<dbReference type="Gene3D" id="2.40.30.170">
    <property type="match status" value="1"/>
</dbReference>
<evidence type="ECO:0000313" key="5">
    <source>
        <dbReference type="EMBL" id="GAA5194494.1"/>
    </source>
</evidence>
<dbReference type="PANTHER" id="PTHR30438:SF1">
    <property type="entry name" value="36 KDA ANTIGEN"/>
    <property type="match status" value="1"/>
</dbReference>
<gene>
    <name evidence="5" type="ORF">GCM10025772_27560</name>
</gene>
<dbReference type="SUPFAM" id="SSF111369">
    <property type="entry name" value="HlyD-like secretion proteins"/>
    <property type="match status" value="2"/>
</dbReference>
<dbReference type="Pfam" id="PF25917">
    <property type="entry name" value="BSH_RND"/>
    <property type="match status" value="1"/>
</dbReference>
<feature type="domain" description="Multidrug resistance protein MdtA-like barrel-sandwich hybrid" evidence="4">
    <location>
        <begin position="42"/>
        <end position="229"/>
    </location>
</feature>
<evidence type="ECO:0000256" key="2">
    <source>
        <dbReference type="SAM" id="Coils"/>
    </source>
</evidence>
<accession>A0ABP9SGG8</accession>
<comment type="similarity">
    <text evidence="1">Belongs to the membrane fusion protein (MFP) (TC 8.A.1) family.</text>
</comment>
<dbReference type="Proteomes" id="UP001501600">
    <property type="component" value="Unassembled WGS sequence"/>
</dbReference>
<proteinExistence type="inferred from homology"/>
<keyword evidence="2" id="KW-0175">Coiled coil</keyword>
<keyword evidence="6" id="KW-1185">Reference proteome</keyword>
<dbReference type="PANTHER" id="PTHR30438">
    <property type="entry name" value="36 KDA ANTIGEN-RELATED"/>
    <property type="match status" value="1"/>
</dbReference>
<evidence type="ECO:0000259" key="4">
    <source>
        <dbReference type="Pfam" id="PF25917"/>
    </source>
</evidence>
<dbReference type="EMBL" id="BAABLF010000029">
    <property type="protein sequence ID" value="GAA5194494.1"/>
    <property type="molecule type" value="Genomic_DNA"/>
</dbReference>
<dbReference type="Gene3D" id="2.40.50.100">
    <property type="match status" value="1"/>
</dbReference>
<protein>
    <submittedName>
        <fullName evidence="5">Efflux RND transporter periplasmic adaptor subunit</fullName>
    </submittedName>
</protein>
<keyword evidence="3" id="KW-0732">Signal</keyword>